<accession>A0A1H0YHI3</accession>
<dbReference type="PANTHER" id="PTHR34136:SF1">
    <property type="entry name" value="UDP-N-ACETYL-D-MANNOSAMINURONIC ACID TRANSFERASE"/>
    <property type="match status" value="1"/>
</dbReference>
<organism evidence="6 7">
    <name type="scientific">Virgibacillus salinus</name>
    <dbReference type="NCBI Taxonomy" id="553311"/>
    <lineage>
        <taxon>Bacteria</taxon>
        <taxon>Bacillati</taxon>
        <taxon>Bacillota</taxon>
        <taxon>Bacilli</taxon>
        <taxon>Bacillales</taxon>
        <taxon>Bacillaceae</taxon>
        <taxon>Virgibacillus</taxon>
    </lineage>
</organism>
<comment type="similarity">
    <text evidence="5">Belongs to the glycosyltransferase 26 family. TagA/TarA subfamily.</text>
</comment>
<dbReference type="UniPathway" id="UPA00632"/>
<evidence type="ECO:0000256" key="4">
    <source>
        <dbReference type="ARBA" id="ARBA00023316"/>
    </source>
</evidence>
<dbReference type="HAMAP" id="MF_02070">
    <property type="entry name" value="TagA_TarA"/>
    <property type="match status" value="1"/>
</dbReference>
<dbReference type="STRING" id="553311.SAMN05216231_0659"/>
<dbReference type="GO" id="GO:0019350">
    <property type="term" value="P:teichoic acid biosynthetic process"/>
    <property type="evidence" value="ECO:0007669"/>
    <property type="project" value="UniProtKB-UniRule"/>
</dbReference>
<dbReference type="Pfam" id="PF03808">
    <property type="entry name" value="Glyco_tran_WecG"/>
    <property type="match status" value="1"/>
</dbReference>
<reference evidence="6 7" key="1">
    <citation type="submission" date="2016-10" db="EMBL/GenBank/DDBJ databases">
        <authorList>
            <person name="de Groot N.N."/>
        </authorList>
    </citation>
    <scope>NUCLEOTIDE SEQUENCE [LARGE SCALE GENOMIC DNA]</scope>
    <source>
        <strain evidence="6 7">CGMCC 1.10449</strain>
    </source>
</reference>
<dbReference type="GO" id="GO:0071555">
    <property type="term" value="P:cell wall organization"/>
    <property type="evidence" value="ECO:0007669"/>
    <property type="project" value="UniProtKB-KW"/>
</dbReference>
<evidence type="ECO:0000256" key="5">
    <source>
        <dbReference type="HAMAP-Rule" id="MF_02070"/>
    </source>
</evidence>
<dbReference type="NCBIfam" id="TIGR00696">
    <property type="entry name" value="wecG_tagA_cpsF"/>
    <property type="match status" value="1"/>
</dbReference>
<evidence type="ECO:0000256" key="3">
    <source>
        <dbReference type="ARBA" id="ARBA00022944"/>
    </source>
</evidence>
<sequence>MQNMTNQLKTIKIMNVNFINATKDIFLKNHIYPSLMNEHKQFIVTANPEIVMKARENEQYEQAIHSADYVVPDGAGILMAAKYMKLPLQERIAGYDLMLDLLEFVNDKGLSCFFLGAKEEVNEKAVLEVEKRFPNINIAGRHHGFFKLDDQELVEKVQNANADIVFVALGLPRQELWIARHSEQFQKGIFMGVGGSLDVLAGEVNRAPEIWIKLNLEWLYRLLKQPFRLKRILKVFEFMVRIVFRKS</sequence>
<dbReference type="Proteomes" id="UP000199444">
    <property type="component" value="Unassembled WGS sequence"/>
</dbReference>
<keyword evidence="3 5" id="KW-0777">Teichoic acid biosynthesis</keyword>
<dbReference type="InterPro" id="IPR004629">
    <property type="entry name" value="WecG_TagA_CpsF"/>
</dbReference>
<evidence type="ECO:0000256" key="2">
    <source>
        <dbReference type="ARBA" id="ARBA00022679"/>
    </source>
</evidence>
<dbReference type="CDD" id="cd06533">
    <property type="entry name" value="Glyco_transf_WecG_TagA"/>
    <property type="match status" value="1"/>
</dbReference>
<comment type="function">
    <text evidence="5">Catalyzes the conversion of GlcNAc-PP-undecaprenol into ManNAc-GlcNAc-PP-undecaprenol, the first committed lipid intermediate in the de novo synthesis of teichoic acid.</text>
</comment>
<dbReference type="EC" id="2.4.1.187" evidence="5"/>
<evidence type="ECO:0000313" key="7">
    <source>
        <dbReference type="Proteomes" id="UP000199444"/>
    </source>
</evidence>
<dbReference type="PANTHER" id="PTHR34136">
    <property type="match status" value="1"/>
</dbReference>
<proteinExistence type="inferred from homology"/>
<name>A0A1H0YHI3_9BACI</name>
<dbReference type="GO" id="GO:0047244">
    <property type="term" value="F:N-acetylglucosaminyldiphosphoundecaprenol N-acetyl-beta-D-mannosaminyltransferase activity"/>
    <property type="evidence" value="ECO:0007669"/>
    <property type="project" value="UniProtKB-UniRule"/>
</dbReference>
<keyword evidence="7" id="KW-1185">Reference proteome</keyword>
<keyword evidence="4 5" id="KW-0961">Cell wall biogenesis/degradation</keyword>
<dbReference type="EMBL" id="FNKD01000001">
    <property type="protein sequence ID" value="SDQ14602.1"/>
    <property type="molecule type" value="Genomic_DNA"/>
</dbReference>
<keyword evidence="1 5" id="KW-0328">Glycosyltransferase</keyword>
<evidence type="ECO:0000256" key="1">
    <source>
        <dbReference type="ARBA" id="ARBA00022676"/>
    </source>
</evidence>
<comment type="pathway">
    <text evidence="5">Cell wall biogenesis; teichoic acid biosynthesis.</text>
</comment>
<keyword evidence="2 5" id="KW-0808">Transferase</keyword>
<protein>
    <recommendedName>
        <fullName evidence="5">N-acetylglucosaminyldiphosphoundecaprenol N-acetyl-beta-D-mannosaminyltransferase</fullName>
        <ecNumber evidence="5">2.4.1.187</ecNumber>
    </recommendedName>
    <alternativeName>
        <fullName evidence="5">N-acetylmannosaminyltransferase</fullName>
    </alternativeName>
    <alternativeName>
        <fullName evidence="5">UDP-N-acetylmannosamine transferase</fullName>
    </alternativeName>
    <alternativeName>
        <fullName evidence="5">UDP-N-acetylmannosamine:N-acetylglucosaminyl pyrophosphorylundecaprenol N-acetylmannosaminyltransferase</fullName>
    </alternativeName>
</protein>
<comment type="catalytic activity">
    <reaction evidence="5">
        <text>UDP-N-acetyl-alpha-D-mannosamine + N-acetyl-alpha-D-glucosaminyl-di-trans,octa-cis-undecaprenyl diphosphate = N-acetyl-beta-D-mannosaminyl-(1-&gt;4)-N-acetyl-alpha-D-glucosaminyl di-trans,octa-cis-undecaprenyl diphosphate + UDP + H(+)</text>
        <dbReference type="Rhea" id="RHEA:16053"/>
        <dbReference type="ChEBI" id="CHEBI:15378"/>
        <dbReference type="ChEBI" id="CHEBI:58223"/>
        <dbReference type="ChEBI" id="CHEBI:62959"/>
        <dbReference type="ChEBI" id="CHEBI:68623"/>
        <dbReference type="ChEBI" id="CHEBI:132210"/>
        <dbReference type="EC" id="2.4.1.187"/>
    </reaction>
</comment>
<evidence type="ECO:0000313" key="6">
    <source>
        <dbReference type="EMBL" id="SDQ14602.1"/>
    </source>
</evidence>
<gene>
    <name evidence="6" type="ORF">SAMN05216231_0659</name>
</gene>
<dbReference type="AlphaFoldDB" id="A0A1H0YHI3"/>
<dbReference type="InterPro" id="IPR034714">
    <property type="entry name" value="TagA_TarA"/>
</dbReference>